<dbReference type="RefSeq" id="WP_197660945.1">
    <property type="nucleotide sequence ID" value="NZ_JAEAGR010000006.1"/>
</dbReference>
<keyword evidence="2" id="KW-0489">Methyltransferase</keyword>
<name>A0A8J7GYQ0_9FIRM</name>
<organism evidence="2 3">
    <name type="scientific">Mobilitalea sibirica</name>
    <dbReference type="NCBI Taxonomy" id="1462919"/>
    <lineage>
        <taxon>Bacteria</taxon>
        <taxon>Bacillati</taxon>
        <taxon>Bacillota</taxon>
        <taxon>Clostridia</taxon>
        <taxon>Lachnospirales</taxon>
        <taxon>Lachnospiraceae</taxon>
        <taxon>Mobilitalea</taxon>
    </lineage>
</organism>
<dbReference type="Gene3D" id="3.40.50.150">
    <property type="entry name" value="Vaccinia Virus protein VP39"/>
    <property type="match status" value="1"/>
</dbReference>
<evidence type="ECO:0000259" key="1">
    <source>
        <dbReference type="Pfam" id="PF13679"/>
    </source>
</evidence>
<dbReference type="PANTHER" id="PTHR13369">
    <property type="match status" value="1"/>
</dbReference>
<keyword evidence="3" id="KW-1185">Reference proteome</keyword>
<evidence type="ECO:0000313" key="2">
    <source>
        <dbReference type="EMBL" id="MBH1940719.1"/>
    </source>
</evidence>
<dbReference type="EMBL" id="JAEAGR010000006">
    <property type="protein sequence ID" value="MBH1940719.1"/>
    <property type="molecule type" value="Genomic_DNA"/>
</dbReference>
<dbReference type="Pfam" id="PF13679">
    <property type="entry name" value="Methyltransf_32"/>
    <property type="match status" value="1"/>
</dbReference>
<reference evidence="2" key="1">
    <citation type="submission" date="2020-12" db="EMBL/GenBank/DDBJ databases">
        <title>M. sibirica DSM 26468T genome.</title>
        <authorList>
            <person name="Thieme N."/>
            <person name="Rettenmaier R."/>
            <person name="Zverlov V."/>
            <person name="Liebl W."/>
        </authorList>
    </citation>
    <scope>NUCLEOTIDE SEQUENCE</scope>
    <source>
        <strain evidence="2">DSM 26468</strain>
    </source>
</reference>
<sequence>MDQQIIKVFEENLNKDLIGVVISNSTDKENISKVKIRPILLKGDLLFQASEFKGQKIFHSNYTKEELLNHLIQWLNGLFRQVEIKSHSSQTVVLISKKGKVTVNRKMKQTNTESSEQNRKDTIIPENLFHNKKKNYILEEGKPLPFLIDLGVMTQEGAVIKSKFDKFRQINRFLEFIEDVLSYLDRDKEVTILDFGCGKSYLTFALYYYLKELKGYQINVIGLDLKADVIEKCNKLSNKYGYDKLQFLQGDIASYNKNSKVDMVVSLHACDTATDYAIYKAVGWEAKVILSVPCCQHELNNQIQCETLNPVLKYGIIKERMAALITDALRAEVLEAQGYRVQLLEFIDMEHTPKNILIRAVKRTKGNEVYEDTESLDKCMNFLGVSPRLNDLLKIKITEEGK</sequence>
<keyword evidence="2" id="KW-0808">Transferase</keyword>
<dbReference type="GO" id="GO:0008168">
    <property type="term" value="F:methyltransferase activity"/>
    <property type="evidence" value="ECO:0007669"/>
    <property type="project" value="UniProtKB-KW"/>
</dbReference>
<dbReference type="AlphaFoldDB" id="A0A8J7GYQ0"/>
<feature type="domain" description="Methyltransferase" evidence="1">
    <location>
        <begin position="165"/>
        <end position="302"/>
    </location>
</feature>
<dbReference type="SUPFAM" id="SSF53335">
    <property type="entry name" value="S-adenosyl-L-methionine-dependent methyltransferases"/>
    <property type="match status" value="1"/>
</dbReference>
<dbReference type="Proteomes" id="UP000623269">
    <property type="component" value="Unassembled WGS sequence"/>
</dbReference>
<proteinExistence type="predicted"/>
<gene>
    <name evidence="2" type="ORF">I5677_07450</name>
</gene>
<dbReference type="GO" id="GO:0005737">
    <property type="term" value="C:cytoplasm"/>
    <property type="evidence" value="ECO:0007669"/>
    <property type="project" value="TreeGrafter"/>
</dbReference>
<dbReference type="InterPro" id="IPR029063">
    <property type="entry name" value="SAM-dependent_MTases_sf"/>
</dbReference>
<accession>A0A8J7GYQ0</accession>
<protein>
    <submittedName>
        <fullName evidence="2">SAM-dependent methyltransferase</fullName>
    </submittedName>
</protein>
<dbReference type="InterPro" id="IPR025714">
    <property type="entry name" value="Methyltranfer_dom"/>
</dbReference>
<dbReference type="PANTHER" id="PTHR13369:SF3">
    <property type="entry name" value="METHYLTRANSFERASE DOMAIN-CONTAINING PROTEIN"/>
    <property type="match status" value="1"/>
</dbReference>
<dbReference type="GO" id="GO:0032259">
    <property type="term" value="P:methylation"/>
    <property type="evidence" value="ECO:0007669"/>
    <property type="project" value="UniProtKB-KW"/>
</dbReference>
<comment type="caution">
    <text evidence="2">The sequence shown here is derived from an EMBL/GenBank/DDBJ whole genome shotgun (WGS) entry which is preliminary data.</text>
</comment>
<evidence type="ECO:0000313" key="3">
    <source>
        <dbReference type="Proteomes" id="UP000623269"/>
    </source>
</evidence>
<dbReference type="CDD" id="cd02440">
    <property type="entry name" value="AdoMet_MTases"/>
    <property type="match status" value="1"/>
</dbReference>